<evidence type="ECO:0000256" key="1">
    <source>
        <dbReference type="SAM" id="Phobius"/>
    </source>
</evidence>
<organism evidence="2 3">
    <name type="scientific">Halobacteriovorax marinus (strain ATCC BAA-682 / DSM 15412 / SJ)</name>
    <name type="common">Bacteriovorax marinus</name>
    <dbReference type="NCBI Taxonomy" id="862908"/>
    <lineage>
        <taxon>Bacteria</taxon>
        <taxon>Pseudomonadati</taxon>
        <taxon>Bdellovibrionota</taxon>
        <taxon>Bacteriovoracia</taxon>
        <taxon>Bacteriovoracales</taxon>
        <taxon>Halobacteriovoraceae</taxon>
        <taxon>Halobacteriovorax</taxon>
    </lineage>
</organism>
<feature type="transmembrane region" description="Helical" evidence="1">
    <location>
        <begin position="37"/>
        <end position="57"/>
    </location>
</feature>
<feature type="transmembrane region" description="Helical" evidence="1">
    <location>
        <begin position="69"/>
        <end position="86"/>
    </location>
</feature>
<accession>E1WZQ3</accession>
<evidence type="ECO:0000313" key="2">
    <source>
        <dbReference type="EMBL" id="CBW26239.1"/>
    </source>
</evidence>
<keyword evidence="1" id="KW-0812">Transmembrane</keyword>
<feature type="transmembrane region" description="Helical" evidence="1">
    <location>
        <begin position="98"/>
        <end position="116"/>
    </location>
</feature>
<reference evidence="3" key="1">
    <citation type="journal article" date="2013" name="ISME J.">
        <title>A small predatory core genome in the divergent marine Bacteriovorax marinus SJ and the terrestrial Bdellovibrio bacteriovorus.</title>
        <authorList>
            <person name="Crossman L.C."/>
            <person name="Chen H."/>
            <person name="Cerdeno-Tarraga A.M."/>
            <person name="Brooks K."/>
            <person name="Quail M.A."/>
            <person name="Pineiro S.A."/>
            <person name="Hobley L."/>
            <person name="Sockett R.E."/>
            <person name="Bentley S.D."/>
            <person name="Parkhill J."/>
            <person name="Williams H.N."/>
            <person name="Stine O.C."/>
        </authorList>
    </citation>
    <scope>NUCLEOTIDE SEQUENCE [LARGE SCALE GENOMIC DNA]</scope>
    <source>
        <strain evidence="3">ATCC BAA-682 / DSM 15412 / SJ</strain>
    </source>
</reference>
<dbReference type="KEGG" id="bmx:BMS_1374"/>
<sequence length="122" mass="14499">MYNNNKDTVTYRELMEEIEKNLEVEKMKKLIKYRHSTQFRFISFIFSLLLSIHIQIFLKKHSLVDFSTLVHWSSALLCAFFIYLVTFKVRMKLNIRGLIMLCLTIVLLSISLIAMFESLIDL</sequence>
<name>E1WZQ3_HALMS</name>
<keyword evidence="1" id="KW-0472">Membrane</keyword>
<dbReference type="Proteomes" id="UP000008963">
    <property type="component" value="Chromosome"/>
</dbReference>
<dbReference type="HOGENOM" id="CLU_2023476_0_0_7"/>
<gene>
    <name evidence="2" type="ordered locus">BMS_1374</name>
</gene>
<keyword evidence="1" id="KW-1133">Transmembrane helix</keyword>
<dbReference type="AlphaFoldDB" id="E1WZQ3"/>
<dbReference type="EMBL" id="FQ312005">
    <property type="protein sequence ID" value="CBW26239.1"/>
    <property type="molecule type" value="Genomic_DNA"/>
</dbReference>
<evidence type="ECO:0000313" key="3">
    <source>
        <dbReference type="Proteomes" id="UP000008963"/>
    </source>
</evidence>
<protein>
    <submittedName>
        <fullName evidence="2">Membrane protein</fullName>
    </submittedName>
</protein>
<proteinExistence type="predicted"/>
<keyword evidence="3" id="KW-1185">Reference proteome</keyword>